<evidence type="ECO:0000313" key="2">
    <source>
        <dbReference type="Proteomes" id="UP000479190"/>
    </source>
</evidence>
<dbReference type="Proteomes" id="UP000479190">
    <property type="component" value="Unassembled WGS sequence"/>
</dbReference>
<accession>A0A6H5J0X8</accession>
<name>A0A6H5J0X8_9HYME</name>
<keyword evidence="2" id="KW-1185">Reference proteome</keyword>
<proteinExistence type="predicted"/>
<sequence>MITPTQFFHVHENPNSRNSRPYYVTINFKHMTRHAERVNTTEAQRRHLAVLRSRWNLPYNMD</sequence>
<dbReference type="EMBL" id="CADCXV010001339">
    <property type="protein sequence ID" value="CAB0043748.1"/>
    <property type="molecule type" value="Genomic_DNA"/>
</dbReference>
<evidence type="ECO:0000313" key="1">
    <source>
        <dbReference type="EMBL" id="CAB0043748.1"/>
    </source>
</evidence>
<reference evidence="1 2" key="1">
    <citation type="submission" date="2020-02" db="EMBL/GenBank/DDBJ databases">
        <authorList>
            <person name="Ferguson B K."/>
        </authorList>
    </citation>
    <scope>NUCLEOTIDE SEQUENCE [LARGE SCALE GENOMIC DNA]</scope>
</reference>
<organism evidence="1 2">
    <name type="scientific">Trichogramma brassicae</name>
    <dbReference type="NCBI Taxonomy" id="86971"/>
    <lineage>
        <taxon>Eukaryota</taxon>
        <taxon>Metazoa</taxon>
        <taxon>Ecdysozoa</taxon>
        <taxon>Arthropoda</taxon>
        <taxon>Hexapoda</taxon>
        <taxon>Insecta</taxon>
        <taxon>Pterygota</taxon>
        <taxon>Neoptera</taxon>
        <taxon>Endopterygota</taxon>
        <taxon>Hymenoptera</taxon>
        <taxon>Apocrita</taxon>
        <taxon>Proctotrupomorpha</taxon>
        <taxon>Chalcidoidea</taxon>
        <taxon>Trichogrammatidae</taxon>
        <taxon>Trichogramma</taxon>
    </lineage>
</organism>
<gene>
    <name evidence="1" type="ORF">TBRA_LOCUS15336</name>
</gene>
<dbReference type="AlphaFoldDB" id="A0A6H5J0X8"/>
<protein>
    <submittedName>
        <fullName evidence="1">Uncharacterized protein</fullName>
    </submittedName>
</protein>